<proteinExistence type="predicted"/>
<organism evidence="1 2">
    <name type="scientific">Suillus luteus UH-Slu-Lm8-n1</name>
    <dbReference type="NCBI Taxonomy" id="930992"/>
    <lineage>
        <taxon>Eukaryota</taxon>
        <taxon>Fungi</taxon>
        <taxon>Dikarya</taxon>
        <taxon>Basidiomycota</taxon>
        <taxon>Agaricomycotina</taxon>
        <taxon>Agaricomycetes</taxon>
        <taxon>Agaricomycetidae</taxon>
        <taxon>Boletales</taxon>
        <taxon>Suillineae</taxon>
        <taxon>Suillaceae</taxon>
        <taxon>Suillus</taxon>
    </lineage>
</organism>
<gene>
    <name evidence="1" type="ORF">CY34DRAFT_536319</name>
</gene>
<keyword evidence="2" id="KW-1185">Reference proteome</keyword>
<dbReference type="InParanoid" id="A0A0D0A5P8"/>
<dbReference type="OrthoDB" id="10478828at2759"/>
<dbReference type="Proteomes" id="UP000054485">
    <property type="component" value="Unassembled WGS sequence"/>
</dbReference>
<protein>
    <submittedName>
        <fullName evidence="1">Uncharacterized protein</fullName>
    </submittedName>
</protein>
<evidence type="ECO:0000313" key="2">
    <source>
        <dbReference type="Proteomes" id="UP000054485"/>
    </source>
</evidence>
<dbReference type="AlphaFoldDB" id="A0A0D0A5P8"/>
<reference evidence="2" key="2">
    <citation type="submission" date="2015-01" db="EMBL/GenBank/DDBJ databases">
        <title>Evolutionary Origins and Diversification of the Mycorrhizal Mutualists.</title>
        <authorList>
            <consortium name="DOE Joint Genome Institute"/>
            <consortium name="Mycorrhizal Genomics Consortium"/>
            <person name="Kohler A."/>
            <person name="Kuo A."/>
            <person name="Nagy L.G."/>
            <person name="Floudas D."/>
            <person name="Copeland A."/>
            <person name="Barry K.W."/>
            <person name="Cichocki N."/>
            <person name="Veneault-Fourrey C."/>
            <person name="LaButti K."/>
            <person name="Lindquist E.A."/>
            <person name="Lipzen A."/>
            <person name="Lundell T."/>
            <person name="Morin E."/>
            <person name="Murat C."/>
            <person name="Riley R."/>
            <person name="Ohm R."/>
            <person name="Sun H."/>
            <person name="Tunlid A."/>
            <person name="Henrissat B."/>
            <person name="Grigoriev I.V."/>
            <person name="Hibbett D.S."/>
            <person name="Martin F."/>
        </authorList>
    </citation>
    <scope>NUCLEOTIDE SEQUENCE [LARGE SCALE GENOMIC DNA]</scope>
    <source>
        <strain evidence="2">UH-Slu-Lm8-n1</strain>
    </source>
</reference>
<evidence type="ECO:0000313" key="1">
    <source>
        <dbReference type="EMBL" id="KIK45440.1"/>
    </source>
</evidence>
<dbReference type="HOGENOM" id="CLU_2086375_0_0_1"/>
<dbReference type="EMBL" id="KN835173">
    <property type="protein sequence ID" value="KIK45440.1"/>
    <property type="molecule type" value="Genomic_DNA"/>
</dbReference>
<name>A0A0D0A5P8_9AGAM</name>
<sequence>MMGLKVVGVDHLYVGLATDSRVPASVVSESASGTIFAHKNIAKYVSTILSTLKCSLCPDLCCLSGRYHGQSLTILIAPPVSIRFHQLFSSVTASTEQLYLLLPPGPPRLTHWWISLA</sequence>
<reference evidence="1 2" key="1">
    <citation type="submission" date="2014-04" db="EMBL/GenBank/DDBJ databases">
        <authorList>
            <consortium name="DOE Joint Genome Institute"/>
            <person name="Kuo A."/>
            <person name="Ruytinx J."/>
            <person name="Rineau F."/>
            <person name="Colpaert J."/>
            <person name="Kohler A."/>
            <person name="Nagy L.G."/>
            <person name="Floudas D."/>
            <person name="Copeland A."/>
            <person name="Barry K.W."/>
            <person name="Cichocki N."/>
            <person name="Veneault-Fourrey C."/>
            <person name="LaButti K."/>
            <person name="Lindquist E.A."/>
            <person name="Lipzen A."/>
            <person name="Lundell T."/>
            <person name="Morin E."/>
            <person name="Murat C."/>
            <person name="Sun H."/>
            <person name="Tunlid A."/>
            <person name="Henrissat B."/>
            <person name="Grigoriev I.V."/>
            <person name="Hibbett D.S."/>
            <person name="Martin F."/>
            <person name="Nordberg H.P."/>
            <person name="Cantor M.N."/>
            <person name="Hua S.X."/>
        </authorList>
    </citation>
    <scope>NUCLEOTIDE SEQUENCE [LARGE SCALE GENOMIC DNA]</scope>
    <source>
        <strain evidence="1 2">UH-Slu-Lm8-n1</strain>
    </source>
</reference>
<accession>A0A0D0A5P8</accession>